<evidence type="ECO:0000313" key="1">
    <source>
        <dbReference type="EMBL" id="GFY07758.1"/>
    </source>
</evidence>
<reference evidence="1" key="1">
    <citation type="submission" date="2020-08" db="EMBL/GenBank/DDBJ databases">
        <title>Multicomponent nature underlies the extraordinary mechanical properties of spider dragline silk.</title>
        <authorList>
            <person name="Kono N."/>
            <person name="Nakamura H."/>
            <person name="Mori M."/>
            <person name="Yoshida Y."/>
            <person name="Ohtoshi R."/>
            <person name="Malay A.D."/>
            <person name="Moran D.A.P."/>
            <person name="Tomita M."/>
            <person name="Numata K."/>
            <person name="Arakawa K."/>
        </authorList>
    </citation>
    <scope>NUCLEOTIDE SEQUENCE</scope>
</reference>
<proteinExistence type="predicted"/>
<accession>A0A8X6SIU9</accession>
<name>A0A8X6SIU9_TRICX</name>
<sequence length="74" mass="8233">MRDSSVKTTSFYSATQSFFHRTISGGDVCGSAPWVDQAMDILRTDHCAVNGVEWYTQTLNDALQTQCAVIRLVM</sequence>
<organism evidence="1 2">
    <name type="scientific">Trichonephila clavipes</name>
    <name type="common">Golden silk orbweaver</name>
    <name type="synonym">Nephila clavipes</name>
    <dbReference type="NCBI Taxonomy" id="2585209"/>
    <lineage>
        <taxon>Eukaryota</taxon>
        <taxon>Metazoa</taxon>
        <taxon>Ecdysozoa</taxon>
        <taxon>Arthropoda</taxon>
        <taxon>Chelicerata</taxon>
        <taxon>Arachnida</taxon>
        <taxon>Araneae</taxon>
        <taxon>Araneomorphae</taxon>
        <taxon>Entelegynae</taxon>
        <taxon>Araneoidea</taxon>
        <taxon>Nephilidae</taxon>
        <taxon>Trichonephila</taxon>
    </lineage>
</organism>
<dbReference type="EMBL" id="BMAU01021277">
    <property type="protein sequence ID" value="GFY07758.1"/>
    <property type="molecule type" value="Genomic_DNA"/>
</dbReference>
<dbReference type="Proteomes" id="UP000887159">
    <property type="component" value="Unassembled WGS sequence"/>
</dbReference>
<keyword evidence="2" id="KW-1185">Reference proteome</keyword>
<comment type="caution">
    <text evidence="1">The sequence shown here is derived from an EMBL/GenBank/DDBJ whole genome shotgun (WGS) entry which is preliminary data.</text>
</comment>
<dbReference type="AlphaFoldDB" id="A0A8X6SIU9"/>
<protein>
    <submittedName>
        <fullName evidence="1">Uncharacterized protein</fullName>
    </submittedName>
</protein>
<evidence type="ECO:0000313" key="2">
    <source>
        <dbReference type="Proteomes" id="UP000887159"/>
    </source>
</evidence>
<gene>
    <name evidence="1" type="ORF">TNCV_4133551</name>
</gene>